<organism evidence="2 3">
    <name type="scientific">Strongyloides papillosus</name>
    <name type="common">Intestinal threadworm</name>
    <dbReference type="NCBI Taxonomy" id="174720"/>
    <lineage>
        <taxon>Eukaryota</taxon>
        <taxon>Metazoa</taxon>
        <taxon>Ecdysozoa</taxon>
        <taxon>Nematoda</taxon>
        <taxon>Chromadorea</taxon>
        <taxon>Rhabditida</taxon>
        <taxon>Tylenchina</taxon>
        <taxon>Panagrolaimomorpha</taxon>
        <taxon>Strongyloidoidea</taxon>
        <taxon>Strongyloididae</taxon>
        <taxon>Strongyloides</taxon>
    </lineage>
</organism>
<dbReference type="WBParaSite" id="SPAL_0001297900.1">
    <property type="protein sequence ID" value="SPAL_0001297900.1"/>
    <property type="gene ID" value="SPAL_0001297900"/>
</dbReference>
<dbReference type="Proteomes" id="UP000046392">
    <property type="component" value="Unplaced"/>
</dbReference>
<feature type="domain" description="USP" evidence="1">
    <location>
        <begin position="1"/>
        <end position="90"/>
    </location>
</feature>
<dbReference type="AlphaFoldDB" id="A0A0N5C4V0"/>
<evidence type="ECO:0000259" key="1">
    <source>
        <dbReference type="PROSITE" id="PS50235"/>
    </source>
</evidence>
<sequence length="90" mass="10465">MKRAPQYMFVHIDRNSSSIFNDAAVEIERRKVYDFVGISYIICGAITYHNQHYTAYVSSEKSWVQLNDSLCSICSEFPQDQVVIAVFKKY</sequence>
<dbReference type="Gene3D" id="3.90.70.10">
    <property type="entry name" value="Cysteine proteinases"/>
    <property type="match status" value="1"/>
</dbReference>
<evidence type="ECO:0000313" key="3">
    <source>
        <dbReference type="WBParaSite" id="SPAL_0001297900.1"/>
    </source>
</evidence>
<dbReference type="InterPro" id="IPR028889">
    <property type="entry name" value="USP"/>
</dbReference>
<dbReference type="InterPro" id="IPR038765">
    <property type="entry name" value="Papain-like_cys_pep_sf"/>
</dbReference>
<dbReference type="PROSITE" id="PS50235">
    <property type="entry name" value="USP_3"/>
    <property type="match status" value="1"/>
</dbReference>
<name>A0A0N5C4V0_STREA</name>
<evidence type="ECO:0000313" key="2">
    <source>
        <dbReference type="Proteomes" id="UP000046392"/>
    </source>
</evidence>
<dbReference type="SUPFAM" id="SSF54001">
    <property type="entry name" value="Cysteine proteinases"/>
    <property type="match status" value="1"/>
</dbReference>
<keyword evidence="2" id="KW-1185">Reference proteome</keyword>
<proteinExistence type="predicted"/>
<accession>A0A0N5C4V0</accession>
<reference evidence="3" key="1">
    <citation type="submission" date="2017-02" db="UniProtKB">
        <authorList>
            <consortium name="WormBaseParasite"/>
        </authorList>
    </citation>
    <scope>IDENTIFICATION</scope>
</reference>
<protein>
    <submittedName>
        <fullName evidence="3">USP domain-containing protein</fullName>
    </submittedName>
</protein>